<dbReference type="EMBL" id="JH994079">
    <property type="protein sequence ID" value="ELQ74078.1"/>
    <property type="molecule type" value="Genomic_DNA"/>
</dbReference>
<reference evidence="13 14" key="1">
    <citation type="journal article" date="2012" name="PLoS Pathog.">
        <title>The genome of the obligate intracellular parasite Trachipleistophora hominis: new insights into microsporidian genome dynamics and reductive evolution.</title>
        <authorList>
            <person name="Heinz E."/>
            <person name="Williams T.A."/>
            <person name="Nakjang S."/>
            <person name="Noel C.J."/>
            <person name="Swan D.C."/>
            <person name="Goldberg A.V."/>
            <person name="Harris S.R."/>
            <person name="Weinmaier T."/>
            <person name="Markert S."/>
            <person name="Becher D."/>
            <person name="Bernhardt J."/>
            <person name="Dagan T."/>
            <person name="Hacker C."/>
            <person name="Lucocq J.M."/>
            <person name="Schweder T."/>
            <person name="Rattei T."/>
            <person name="Hall N."/>
            <person name="Hirt R.P."/>
            <person name="Embley T.M."/>
        </authorList>
    </citation>
    <scope>NUCLEOTIDE SEQUENCE [LARGE SCALE GENOMIC DNA]</scope>
</reference>
<keyword evidence="5" id="KW-0547">Nucleotide-binding</keyword>
<keyword evidence="8" id="KW-0648">Protein biosynthesis</keyword>
<keyword evidence="3 13" id="KW-0436">Ligase</keyword>
<dbReference type="Gene3D" id="3.40.50.620">
    <property type="entry name" value="HUPs"/>
    <property type="match status" value="1"/>
</dbReference>
<keyword evidence="6" id="KW-0862">Zinc</keyword>
<dbReference type="GO" id="GO:0004817">
    <property type="term" value="F:cysteine-tRNA ligase activity"/>
    <property type="evidence" value="ECO:0007669"/>
    <property type="project" value="UniProtKB-EC"/>
</dbReference>
<dbReference type="HAMAP" id="MF_00041">
    <property type="entry name" value="Cys_tRNA_synth"/>
    <property type="match status" value="1"/>
</dbReference>
<feature type="region of interest" description="Disordered" evidence="11">
    <location>
        <begin position="377"/>
        <end position="475"/>
    </location>
</feature>
<evidence type="ECO:0000256" key="10">
    <source>
        <dbReference type="ARBA" id="ARBA00031499"/>
    </source>
</evidence>
<evidence type="ECO:0000313" key="13">
    <source>
        <dbReference type="EMBL" id="ELQ74078.1"/>
    </source>
</evidence>
<dbReference type="GO" id="GO:0046872">
    <property type="term" value="F:metal ion binding"/>
    <property type="evidence" value="ECO:0007669"/>
    <property type="project" value="UniProtKB-KW"/>
</dbReference>
<evidence type="ECO:0000256" key="4">
    <source>
        <dbReference type="ARBA" id="ARBA00022723"/>
    </source>
</evidence>
<dbReference type="PANTHER" id="PTHR10890:SF3">
    <property type="entry name" value="CYSTEINE--TRNA LIGASE, CYTOPLASMIC"/>
    <property type="match status" value="1"/>
</dbReference>
<dbReference type="STRING" id="72359.L7JRI0"/>
<dbReference type="GO" id="GO:0006423">
    <property type="term" value="P:cysteinyl-tRNA aminoacylation"/>
    <property type="evidence" value="ECO:0007669"/>
    <property type="project" value="InterPro"/>
</dbReference>
<feature type="domain" description="tRNA synthetases class I catalytic" evidence="12">
    <location>
        <begin position="25"/>
        <end position="349"/>
    </location>
</feature>
<evidence type="ECO:0000313" key="14">
    <source>
        <dbReference type="Proteomes" id="UP000011185"/>
    </source>
</evidence>
<dbReference type="OMA" id="HAWPASE"/>
<keyword evidence="14" id="KW-1185">Reference proteome</keyword>
<evidence type="ECO:0000256" key="1">
    <source>
        <dbReference type="ARBA" id="ARBA00001947"/>
    </source>
</evidence>
<dbReference type="FunCoup" id="L7JRI0">
    <property type="interactions" value="198"/>
</dbReference>
<evidence type="ECO:0000256" key="6">
    <source>
        <dbReference type="ARBA" id="ARBA00022833"/>
    </source>
</evidence>
<evidence type="ECO:0000256" key="7">
    <source>
        <dbReference type="ARBA" id="ARBA00022840"/>
    </source>
</evidence>
<dbReference type="HOGENOM" id="CLU_013528_3_3_1"/>
<dbReference type="SUPFAM" id="SSF47323">
    <property type="entry name" value="Anticodon-binding domain of a subclass of class I aminoacyl-tRNA synthetases"/>
    <property type="match status" value="1"/>
</dbReference>
<dbReference type="InParanoid" id="L7JRI0"/>
<dbReference type="InterPro" id="IPR032678">
    <property type="entry name" value="tRNA-synt_1_cat_dom"/>
</dbReference>
<dbReference type="InterPro" id="IPR009080">
    <property type="entry name" value="tRNAsynth_Ia_anticodon-bd"/>
</dbReference>
<dbReference type="InterPro" id="IPR015803">
    <property type="entry name" value="Cys-tRNA-ligase"/>
</dbReference>
<dbReference type="VEuPathDB" id="MicrosporidiaDB:THOM_3030"/>
<dbReference type="Pfam" id="PF01406">
    <property type="entry name" value="tRNA-synt_1e"/>
    <property type="match status" value="1"/>
</dbReference>
<dbReference type="PRINTS" id="PR00983">
    <property type="entry name" value="TRNASYNTHCYS"/>
</dbReference>
<evidence type="ECO:0000256" key="8">
    <source>
        <dbReference type="ARBA" id="ARBA00022917"/>
    </source>
</evidence>
<proteinExistence type="inferred from homology"/>
<keyword evidence="9 13" id="KW-0030">Aminoacyl-tRNA synthetase</keyword>
<dbReference type="SUPFAM" id="SSF52374">
    <property type="entry name" value="Nucleotidylyl transferase"/>
    <property type="match status" value="1"/>
</dbReference>
<feature type="compositionally biased region" description="Basic and acidic residues" evidence="11">
    <location>
        <begin position="400"/>
        <end position="430"/>
    </location>
</feature>
<accession>L7JRI0</accession>
<dbReference type="OrthoDB" id="438179at2759"/>
<evidence type="ECO:0000256" key="3">
    <source>
        <dbReference type="ARBA" id="ARBA00022598"/>
    </source>
</evidence>
<dbReference type="PANTHER" id="PTHR10890">
    <property type="entry name" value="CYSTEINYL-TRNA SYNTHETASE"/>
    <property type="match status" value="1"/>
</dbReference>
<dbReference type="Proteomes" id="UP000011185">
    <property type="component" value="Unassembled WGS sequence"/>
</dbReference>
<sequence>MTESANTAKQSLHIKNTLTNNLEPFTPITPSQIKMYICGPTVYDSAHLGHARTYICFDVIRRILEEHFHYDVTFVMNITNIDDKIVKKAEAIFSEFLKSNVKYVNVDRLGQEQRRDAFVECVEFVTRKYEEEFFEDMRRLNVRAPSFVTKVTDYMGEIVRFVERLVERGRAYVVNGSVYFDMVKFMEEGGQRHFRGDDAVINEAEEGSEKKHRTDFALWKRCKEGDLYYFESPWSNGRPGWHIECSAMGMDVLGHTMDIHAGGIDLQFPHHENEMIQSRALTDQPYVNYFMHTGHLHIEGLKMSKSLKNFITIQDCLKKFTARQIRVMFLNNCYDSTVTYRYEAMEYAEKIEKKLFNFISMAEAEIAGRERFAGEKIQTGGVDDNARGDMNSRTQTNTNKDLRDDQESVHKHSTNKDLRDDQEPVHKHSAEIVMDNGESGECNNGPITDDDEMAYKDESTEEDPNERTGQLNNTAKDPYYVINKRMYGPLDQNDKMVLRMLEMAKKEVHESFCDNFNTYKTLTAILNLITIMHQKMYNCSGQVIQLVLDYIKRILSMLGLEAKQEIEEDMLPSIICNFRSEVRRLCKEKKGVQELFHACDVVRDEMVDAGYVIEDKGNGSVIRKRQ</sequence>
<protein>
    <recommendedName>
        <fullName evidence="2">cysteine--tRNA ligase</fullName>
        <ecNumber evidence="2">6.1.1.16</ecNumber>
    </recommendedName>
    <alternativeName>
        <fullName evidence="10">Cysteinyl-tRNA synthetase</fullName>
    </alternativeName>
</protein>
<dbReference type="NCBIfam" id="TIGR00435">
    <property type="entry name" value="cysS"/>
    <property type="match status" value="1"/>
</dbReference>
<dbReference type="InterPro" id="IPR024909">
    <property type="entry name" value="Cys-tRNA/MSH_ligase"/>
</dbReference>
<dbReference type="AlphaFoldDB" id="L7JRI0"/>
<dbReference type="InterPro" id="IPR014729">
    <property type="entry name" value="Rossmann-like_a/b/a_fold"/>
</dbReference>
<name>L7JRI0_TRAHO</name>
<gene>
    <name evidence="13" type="ORF">THOM_3030</name>
</gene>
<dbReference type="Gene3D" id="1.20.120.1910">
    <property type="entry name" value="Cysteine-tRNA ligase, C-terminal anti-codon recognition domain"/>
    <property type="match status" value="1"/>
</dbReference>
<keyword evidence="7" id="KW-0067">ATP-binding</keyword>
<organism evidence="13 14">
    <name type="scientific">Trachipleistophora hominis</name>
    <name type="common">Microsporidian parasite</name>
    <dbReference type="NCBI Taxonomy" id="72359"/>
    <lineage>
        <taxon>Eukaryota</taxon>
        <taxon>Fungi</taxon>
        <taxon>Fungi incertae sedis</taxon>
        <taxon>Microsporidia</taxon>
        <taxon>Pleistophoridae</taxon>
        <taxon>Trachipleistophora</taxon>
    </lineage>
</organism>
<evidence type="ECO:0000256" key="11">
    <source>
        <dbReference type="SAM" id="MobiDB-lite"/>
    </source>
</evidence>
<evidence type="ECO:0000256" key="5">
    <source>
        <dbReference type="ARBA" id="ARBA00022741"/>
    </source>
</evidence>
<evidence type="ECO:0000259" key="12">
    <source>
        <dbReference type="Pfam" id="PF01406"/>
    </source>
</evidence>
<dbReference type="GO" id="GO:0005524">
    <property type="term" value="F:ATP binding"/>
    <property type="evidence" value="ECO:0007669"/>
    <property type="project" value="UniProtKB-KW"/>
</dbReference>
<dbReference type="EC" id="6.1.1.16" evidence="2"/>
<evidence type="ECO:0000256" key="2">
    <source>
        <dbReference type="ARBA" id="ARBA00012832"/>
    </source>
</evidence>
<dbReference type="GO" id="GO:0005737">
    <property type="term" value="C:cytoplasm"/>
    <property type="evidence" value="ECO:0007669"/>
    <property type="project" value="TreeGrafter"/>
</dbReference>
<evidence type="ECO:0000256" key="9">
    <source>
        <dbReference type="ARBA" id="ARBA00023146"/>
    </source>
</evidence>
<keyword evidence="4" id="KW-0479">Metal-binding</keyword>
<comment type="cofactor">
    <cofactor evidence="1">
        <name>Zn(2+)</name>
        <dbReference type="ChEBI" id="CHEBI:29105"/>
    </cofactor>
</comment>
<dbReference type="CDD" id="cd00672">
    <property type="entry name" value="CysRS_core"/>
    <property type="match status" value="1"/>
</dbReference>